<comment type="caution">
    <text evidence="2">The sequence shown here is derived from an EMBL/GenBank/DDBJ whole genome shotgun (WGS) entry which is preliminary data.</text>
</comment>
<evidence type="ECO:0000313" key="2">
    <source>
        <dbReference type="EMBL" id="MBA6065747.1"/>
    </source>
</evidence>
<name>A0A7W2JV52_9PSED</name>
<accession>A0A7W2JV52</accession>
<proteinExistence type="predicted"/>
<dbReference type="RefSeq" id="WP_182323120.1">
    <property type="nucleotide sequence ID" value="NZ_JACGDE010000008.1"/>
</dbReference>
<sequence>MNAKHTASHWPLYLITVSSLVPVFLLACWVPTLSQEQALVLDRLLDQHLLGQVGVWSSNFALMSKAVANYVAIAAPLCSIGLALLVCRHHLRPLELLPVLSLRRQLFFHVGWVVVVGVLLAQNYFGYTDFAHHRAKFRWVGNHPGLYPFFASMMLLALEFAFVFSYVVLVHYPLLRLAYRRKASQD</sequence>
<gene>
    <name evidence="2" type="ORF">H4C75_13355</name>
</gene>
<keyword evidence="1" id="KW-0472">Membrane</keyword>
<feature type="transmembrane region" description="Helical" evidence="1">
    <location>
        <begin position="12"/>
        <end position="32"/>
    </location>
</feature>
<evidence type="ECO:0000256" key="1">
    <source>
        <dbReference type="SAM" id="Phobius"/>
    </source>
</evidence>
<dbReference type="AlphaFoldDB" id="A0A7W2JV52"/>
<feature type="transmembrane region" description="Helical" evidence="1">
    <location>
        <begin position="67"/>
        <end position="86"/>
    </location>
</feature>
<dbReference type="EMBL" id="JACGDE010000008">
    <property type="protein sequence ID" value="MBA6065747.1"/>
    <property type="molecule type" value="Genomic_DNA"/>
</dbReference>
<reference evidence="2 3" key="1">
    <citation type="submission" date="2020-07" db="EMBL/GenBank/DDBJ databases">
        <title>Diversity of carbapenemase encoding genes among Pseudomonas putida group clinical isolates in a tertiary Brazilian hospital.</title>
        <authorList>
            <person name="Alberto-Lei F."/>
            <person name="Nodari C.S."/>
            <person name="Streling A.P."/>
            <person name="Paulino J.T."/>
            <person name="Bessa-Neto F.O."/>
            <person name="Cayo R."/>
            <person name="Gales A.C."/>
        </authorList>
    </citation>
    <scope>NUCLEOTIDE SEQUENCE [LARGE SCALE GENOMIC DNA]</scope>
    <source>
        <strain evidence="2 3">14802</strain>
    </source>
</reference>
<keyword evidence="1" id="KW-0812">Transmembrane</keyword>
<feature type="transmembrane region" description="Helical" evidence="1">
    <location>
        <begin position="106"/>
        <end position="125"/>
    </location>
</feature>
<keyword evidence="1" id="KW-1133">Transmembrane helix</keyword>
<dbReference type="PROSITE" id="PS51257">
    <property type="entry name" value="PROKAR_LIPOPROTEIN"/>
    <property type="match status" value="1"/>
</dbReference>
<evidence type="ECO:0000313" key="3">
    <source>
        <dbReference type="Proteomes" id="UP000541770"/>
    </source>
</evidence>
<protein>
    <submittedName>
        <fullName evidence="2">Uncharacterized protein</fullName>
    </submittedName>
</protein>
<feature type="transmembrane region" description="Helical" evidence="1">
    <location>
        <begin position="145"/>
        <end position="172"/>
    </location>
</feature>
<organism evidence="2 3">
    <name type="scientific">Pseudomonas mosselii</name>
    <dbReference type="NCBI Taxonomy" id="78327"/>
    <lineage>
        <taxon>Bacteria</taxon>
        <taxon>Pseudomonadati</taxon>
        <taxon>Pseudomonadota</taxon>
        <taxon>Gammaproteobacteria</taxon>
        <taxon>Pseudomonadales</taxon>
        <taxon>Pseudomonadaceae</taxon>
        <taxon>Pseudomonas</taxon>
    </lineage>
</organism>
<dbReference type="Proteomes" id="UP000541770">
    <property type="component" value="Unassembled WGS sequence"/>
</dbReference>